<evidence type="ECO:0000313" key="2">
    <source>
        <dbReference type="EMBL" id="GIH25273.1"/>
    </source>
</evidence>
<dbReference type="InterPro" id="IPR001128">
    <property type="entry name" value="Cyt_P450"/>
</dbReference>
<dbReference type="InterPro" id="IPR002397">
    <property type="entry name" value="Cyt_P450_B"/>
</dbReference>
<dbReference type="GO" id="GO:0006707">
    <property type="term" value="P:cholesterol catabolic process"/>
    <property type="evidence" value="ECO:0007669"/>
    <property type="project" value="TreeGrafter"/>
</dbReference>
<dbReference type="Proteomes" id="UP000640052">
    <property type="component" value="Unassembled WGS sequence"/>
</dbReference>
<reference evidence="2" key="1">
    <citation type="submission" date="2021-01" db="EMBL/GenBank/DDBJ databases">
        <title>Whole genome shotgun sequence of Acrocarpospora phusangensis NBRC 108782.</title>
        <authorList>
            <person name="Komaki H."/>
            <person name="Tamura T."/>
        </authorList>
    </citation>
    <scope>NUCLEOTIDE SEQUENCE</scope>
    <source>
        <strain evidence="2">NBRC 108782</strain>
    </source>
</reference>
<dbReference type="PANTHER" id="PTHR46696:SF4">
    <property type="entry name" value="BIOTIN BIOSYNTHESIS CYTOCHROME P450"/>
    <property type="match status" value="1"/>
</dbReference>
<dbReference type="SUPFAM" id="SSF48264">
    <property type="entry name" value="Cytochrome P450"/>
    <property type="match status" value="1"/>
</dbReference>
<evidence type="ECO:0000313" key="3">
    <source>
        <dbReference type="Proteomes" id="UP000640052"/>
    </source>
</evidence>
<dbReference type="GO" id="GO:0020037">
    <property type="term" value="F:heme binding"/>
    <property type="evidence" value="ECO:0007669"/>
    <property type="project" value="InterPro"/>
</dbReference>
<dbReference type="RefSeq" id="WP_204042009.1">
    <property type="nucleotide sequence ID" value="NZ_BOOA01000027.1"/>
</dbReference>
<evidence type="ECO:0000256" key="1">
    <source>
        <dbReference type="ARBA" id="ARBA00010617"/>
    </source>
</evidence>
<dbReference type="CDD" id="cd11033">
    <property type="entry name" value="CYP142-like"/>
    <property type="match status" value="1"/>
</dbReference>
<dbReference type="GO" id="GO:0005506">
    <property type="term" value="F:iron ion binding"/>
    <property type="evidence" value="ECO:0007669"/>
    <property type="project" value="InterPro"/>
</dbReference>
<dbReference type="InterPro" id="IPR036396">
    <property type="entry name" value="Cyt_P450_sf"/>
</dbReference>
<protein>
    <submittedName>
        <fullName evidence="2">Cytochrome P450</fullName>
    </submittedName>
</protein>
<dbReference type="PANTHER" id="PTHR46696">
    <property type="entry name" value="P450, PUTATIVE (EUROFUNG)-RELATED"/>
    <property type="match status" value="1"/>
</dbReference>
<accession>A0A919QD63</accession>
<dbReference type="AlphaFoldDB" id="A0A919QD63"/>
<proteinExistence type="inferred from homology"/>
<dbReference type="Pfam" id="PF00067">
    <property type="entry name" value="p450"/>
    <property type="match status" value="1"/>
</dbReference>
<dbReference type="GO" id="GO:0036199">
    <property type="term" value="F:cholest-4-en-3-one 26-monooxygenase activity"/>
    <property type="evidence" value="ECO:0007669"/>
    <property type="project" value="TreeGrafter"/>
</dbReference>
<keyword evidence="3" id="KW-1185">Reference proteome</keyword>
<name>A0A919QD63_9ACTN</name>
<dbReference type="GO" id="GO:0008395">
    <property type="term" value="F:steroid hydroxylase activity"/>
    <property type="evidence" value="ECO:0007669"/>
    <property type="project" value="TreeGrafter"/>
</dbReference>
<sequence length="428" mass="46698">MRNLTAPPPQPTPLEEIDLFDPERFRSGSQHAAWHTLRERAPVWPETGPDGGRFWSVTRYADVLKVIKDHRTYSSEHGTILAVLGGDSAGGRTINLMDPPKHRSIRVPTMQLLATGAMQRHEGKVRDRVRALLAPLADGGVHDMAGLLLPLPMIAVGDVIGVPESDWADVARWTMSGVAPADPAFAHGTTEETLQAAHYELFALFHGLIRERRARPGDDMISMLLSVEHEGRKLSPDDVLLNCYSFVMGANTTTPHVATHLVEAYARDPGLWRRLKAGETSTRHAVEEALRWATPTNHLLRRANTDVVIADTPIAAGETVCAWIASANRDEAVFEDPYTFRPDRHPNPHLAFGNGIHFCNGAPAARLALPILLEELALRVSELEVAGQVTHLYSNFINGITGLPVSVRPAGRAPQVLASVGETGGGER</sequence>
<dbReference type="EMBL" id="BOOA01000027">
    <property type="protein sequence ID" value="GIH25273.1"/>
    <property type="molecule type" value="Genomic_DNA"/>
</dbReference>
<organism evidence="2 3">
    <name type="scientific">Acrocarpospora phusangensis</name>
    <dbReference type="NCBI Taxonomy" id="1070424"/>
    <lineage>
        <taxon>Bacteria</taxon>
        <taxon>Bacillati</taxon>
        <taxon>Actinomycetota</taxon>
        <taxon>Actinomycetes</taxon>
        <taxon>Streptosporangiales</taxon>
        <taxon>Streptosporangiaceae</taxon>
        <taxon>Acrocarpospora</taxon>
    </lineage>
</organism>
<dbReference type="PRINTS" id="PR00359">
    <property type="entry name" value="BP450"/>
</dbReference>
<comment type="similarity">
    <text evidence="1">Belongs to the cytochrome P450 family.</text>
</comment>
<dbReference type="Gene3D" id="1.10.630.10">
    <property type="entry name" value="Cytochrome P450"/>
    <property type="match status" value="1"/>
</dbReference>
<comment type="caution">
    <text evidence="2">The sequence shown here is derived from an EMBL/GenBank/DDBJ whole genome shotgun (WGS) entry which is preliminary data.</text>
</comment>
<gene>
    <name evidence="2" type="ORF">Aph01nite_35830</name>
</gene>